<dbReference type="EMBL" id="JOTM01000001">
    <property type="protein sequence ID" value="KEK26392.1"/>
    <property type="molecule type" value="Genomic_DNA"/>
</dbReference>
<dbReference type="SUPFAM" id="SSF46785">
    <property type="entry name" value="Winged helix' DNA-binding domain"/>
    <property type="match status" value="1"/>
</dbReference>
<gene>
    <name evidence="7" type="ORF">BAGA_03895</name>
</gene>
<comment type="subcellular location">
    <subcellularLocation>
        <location evidence="1">Cytoplasm</location>
    </subcellularLocation>
</comment>
<dbReference type="AlphaFoldDB" id="A0A073KIY3"/>
<keyword evidence="5" id="KW-0804">Transcription</keyword>
<proteinExistence type="predicted"/>
<evidence type="ECO:0000256" key="2">
    <source>
        <dbReference type="ARBA" id="ARBA00022490"/>
    </source>
</evidence>
<dbReference type="PANTHER" id="PTHR33164">
    <property type="entry name" value="TRANSCRIPTIONAL REGULATOR, MARR FAMILY"/>
    <property type="match status" value="1"/>
</dbReference>
<dbReference type="PANTHER" id="PTHR33164:SF5">
    <property type="entry name" value="ORGANIC HYDROPEROXIDE RESISTANCE TRANSCRIPTIONAL REGULATOR"/>
    <property type="match status" value="1"/>
</dbReference>
<evidence type="ECO:0000256" key="5">
    <source>
        <dbReference type="ARBA" id="ARBA00023163"/>
    </source>
</evidence>
<dbReference type="Pfam" id="PF22381">
    <property type="entry name" value="Staph_reg_Sar_Rot"/>
    <property type="match status" value="1"/>
</dbReference>
<sequence>MKENPLHLDNQLCFSIYACSKEVTRFYRPYLEEMGITYPQYITLLVLWEQDGITVKEIGEQLFLDSGTLTPMLKRMEALELVKRVRSKEDERKVCIELTEQGHALKEKACSLPKTMATNLGISEKEYQSLLIQLNKLIETMKTINDRKGE</sequence>
<keyword evidence="2" id="KW-0963">Cytoplasm</keyword>
<dbReference type="SMART" id="SM00347">
    <property type="entry name" value="HTH_MARR"/>
    <property type="match status" value="1"/>
</dbReference>
<dbReference type="Proteomes" id="UP000027778">
    <property type="component" value="Unassembled WGS sequence"/>
</dbReference>
<accession>A0A073KIY3</accession>
<feature type="domain" description="HTH marR-type" evidence="6">
    <location>
        <begin position="9"/>
        <end position="139"/>
    </location>
</feature>
<organism evidence="7 8">
    <name type="scientific">Bacillus gaemokensis</name>
    <dbReference type="NCBI Taxonomy" id="574375"/>
    <lineage>
        <taxon>Bacteria</taxon>
        <taxon>Bacillati</taxon>
        <taxon>Bacillota</taxon>
        <taxon>Bacilli</taxon>
        <taxon>Bacillales</taxon>
        <taxon>Bacillaceae</taxon>
        <taxon>Bacillus</taxon>
        <taxon>Bacillus cereus group</taxon>
    </lineage>
</organism>
<evidence type="ECO:0000313" key="7">
    <source>
        <dbReference type="EMBL" id="KEK26392.1"/>
    </source>
</evidence>
<dbReference type="FunFam" id="1.10.10.10:FF:000163">
    <property type="entry name" value="MarR family transcriptional regulator"/>
    <property type="match status" value="1"/>
</dbReference>
<dbReference type="InterPro" id="IPR000835">
    <property type="entry name" value="HTH_MarR-typ"/>
</dbReference>
<keyword evidence="8" id="KW-1185">Reference proteome</keyword>
<dbReference type="PROSITE" id="PS50995">
    <property type="entry name" value="HTH_MARR_2"/>
    <property type="match status" value="1"/>
</dbReference>
<evidence type="ECO:0000259" key="6">
    <source>
        <dbReference type="PROSITE" id="PS50995"/>
    </source>
</evidence>
<dbReference type="RefSeq" id="WP_033672759.1">
    <property type="nucleotide sequence ID" value="NZ_JOTM01000001.1"/>
</dbReference>
<evidence type="ECO:0000256" key="4">
    <source>
        <dbReference type="ARBA" id="ARBA00023125"/>
    </source>
</evidence>
<name>A0A073KIY3_9BACI</name>
<keyword evidence="3" id="KW-0805">Transcription regulation</keyword>
<comment type="caution">
    <text evidence="7">The sequence shown here is derived from an EMBL/GenBank/DDBJ whole genome shotgun (WGS) entry which is preliminary data.</text>
</comment>
<reference evidence="7 8" key="1">
    <citation type="submission" date="2014-06" db="EMBL/GenBank/DDBJ databases">
        <title>Draft genome sequence of Bacillus gaemokensis JCM 15801 (MCCC 1A00707).</title>
        <authorList>
            <person name="Lai Q."/>
            <person name="Liu Y."/>
            <person name="Shao Z."/>
        </authorList>
    </citation>
    <scope>NUCLEOTIDE SEQUENCE [LARGE SCALE GENOMIC DNA]</scope>
    <source>
        <strain evidence="7 8">JCM 15801</strain>
    </source>
</reference>
<dbReference type="eggNOG" id="COG1846">
    <property type="taxonomic scope" value="Bacteria"/>
</dbReference>
<evidence type="ECO:0000313" key="8">
    <source>
        <dbReference type="Proteomes" id="UP000027778"/>
    </source>
</evidence>
<dbReference type="GO" id="GO:0003700">
    <property type="term" value="F:DNA-binding transcription factor activity"/>
    <property type="evidence" value="ECO:0007669"/>
    <property type="project" value="InterPro"/>
</dbReference>
<dbReference type="Gene3D" id="1.10.10.10">
    <property type="entry name" value="Winged helix-like DNA-binding domain superfamily/Winged helix DNA-binding domain"/>
    <property type="match status" value="1"/>
</dbReference>
<keyword evidence="4" id="KW-0238">DNA-binding</keyword>
<dbReference type="PRINTS" id="PR00598">
    <property type="entry name" value="HTHMARR"/>
</dbReference>
<dbReference type="InterPro" id="IPR055166">
    <property type="entry name" value="Transc_reg_Sar_Rot_HTH"/>
</dbReference>
<evidence type="ECO:0000256" key="1">
    <source>
        <dbReference type="ARBA" id="ARBA00004496"/>
    </source>
</evidence>
<dbReference type="InterPro" id="IPR036388">
    <property type="entry name" value="WH-like_DNA-bd_sf"/>
</dbReference>
<dbReference type="InterPro" id="IPR039422">
    <property type="entry name" value="MarR/SlyA-like"/>
</dbReference>
<dbReference type="InterPro" id="IPR036390">
    <property type="entry name" value="WH_DNA-bd_sf"/>
</dbReference>
<protein>
    <submittedName>
        <fullName evidence="7">MarR family transcriptional regulator</fullName>
    </submittedName>
</protein>
<dbReference type="GO" id="GO:0003677">
    <property type="term" value="F:DNA binding"/>
    <property type="evidence" value="ECO:0007669"/>
    <property type="project" value="UniProtKB-KW"/>
</dbReference>
<dbReference type="GO" id="GO:0006950">
    <property type="term" value="P:response to stress"/>
    <property type="evidence" value="ECO:0007669"/>
    <property type="project" value="TreeGrafter"/>
</dbReference>
<dbReference type="STRING" id="574375.AZF08_03950"/>
<dbReference type="OrthoDB" id="9806864at2"/>
<dbReference type="GO" id="GO:0005737">
    <property type="term" value="C:cytoplasm"/>
    <property type="evidence" value="ECO:0007669"/>
    <property type="project" value="UniProtKB-SubCell"/>
</dbReference>
<evidence type="ECO:0000256" key="3">
    <source>
        <dbReference type="ARBA" id="ARBA00023015"/>
    </source>
</evidence>